<dbReference type="Proteomes" id="UP001443914">
    <property type="component" value="Unassembled WGS sequence"/>
</dbReference>
<name>A0AAW1IM96_SAPOF</name>
<dbReference type="EMBL" id="JBDFQZ010000009">
    <property type="protein sequence ID" value="KAK9691167.1"/>
    <property type="molecule type" value="Genomic_DNA"/>
</dbReference>
<evidence type="ECO:0000256" key="1">
    <source>
        <dbReference type="SAM" id="MobiDB-lite"/>
    </source>
</evidence>
<reference evidence="2" key="1">
    <citation type="submission" date="2024-03" db="EMBL/GenBank/DDBJ databases">
        <title>WGS assembly of Saponaria officinalis var. Norfolk2.</title>
        <authorList>
            <person name="Jenkins J."/>
            <person name="Shu S."/>
            <person name="Grimwood J."/>
            <person name="Barry K."/>
            <person name="Goodstein D."/>
            <person name="Schmutz J."/>
            <person name="Leebens-Mack J."/>
            <person name="Osbourn A."/>
        </authorList>
    </citation>
    <scope>NUCLEOTIDE SEQUENCE [LARGE SCALE GENOMIC DNA]</scope>
    <source>
        <strain evidence="2">JIC</strain>
    </source>
</reference>
<dbReference type="SUPFAM" id="SSF50249">
    <property type="entry name" value="Nucleic acid-binding proteins"/>
    <property type="match status" value="1"/>
</dbReference>
<dbReference type="InterPro" id="IPR012340">
    <property type="entry name" value="NA-bd_OB-fold"/>
</dbReference>
<feature type="non-terminal residue" evidence="2">
    <location>
        <position position="1"/>
    </location>
</feature>
<comment type="caution">
    <text evidence="2">The sequence shown here is derived from an EMBL/GenBank/DDBJ whole genome shotgun (WGS) entry which is preliminary data.</text>
</comment>
<keyword evidence="3" id="KW-1185">Reference proteome</keyword>
<organism evidence="2 3">
    <name type="scientific">Saponaria officinalis</name>
    <name type="common">Common soapwort</name>
    <name type="synonym">Lychnis saponaria</name>
    <dbReference type="NCBI Taxonomy" id="3572"/>
    <lineage>
        <taxon>Eukaryota</taxon>
        <taxon>Viridiplantae</taxon>
        <taxon>Streptophyta</taxon>
        <taxon>Embryophyta</taxon>
        <taxon>Tracheophyta</taxon>
        <taxon>Spermatophyta</taxon>
        <taxon>Magnoliopsida</taxon>
        <taxon>eudicotyledons</taxon>
        <taxon>Gunneridae</taxon>
        <taxon>Pentapetalae</taxon>
        <taxon>Caryophyllales</taxon>
        <taxon>Caryophyllaceae</taxon>
        <taxon>Caryophylleae</taxon>
        <taxon>Saponaria</taxon>
    </lineage>
</organism>
<sequence length="240" mass="26269">DRAKALAEWGSSHQQVLRDRQSRVLEVRDPMQATQLTTIEALKQKKAHNTLHEERCSNCGRSADVPAGHTYTCTNYSAKNCVSSPRVTFNCEVSDGTDKLSLTLFTSDCEKLLKMSAPDIFRIKHTAFEAIHTLLKNTYVLIEVGPQKALSINNVLQWVLKKIIVDDAEFGSKAEVKPNSPAQKETDVEDLTAPIVAVDKPQTSASPGTGKTPEENPILANKLTDPAEAKNSGNLKADEA</sequence>
<accession>A0AAW1IM96</accession>
<dbReference type="Gene3D" id="2.40.50.140">
    <property type="entry name" value="Nucleic acid-binding proteins"/>
    <property type="match status" value="1"/>
</dbReference>
<evidence type="ECO:0000313" key="2">
    <source>
        <dbReference type="EMBL" id="KAK9691167.1"/>
    </source>
</evidence>
<proteinExistence type="predicted"/>
<protein>
    <recommendedName>
        <fullName evidence="4">Replication factor A C-terminal domain-containing protein</fullName>
    </recommendedName>
</protein>
<dbReference type="AlphaFoldDB" id="A0AAW1IM96"/>
<evidence type="ECO:0008006" key="4">
    <source>
        <dbReference type="Google" id="ProtNLM"/>
    </source>
</evidence>
<gene>
    <name evidence="2" type="ORF">RND81_09G180500</name>
</gene>
<feature type="region of interest" description="Disordered" evidence="1">
    <location>
        <begin position="174"/>
        <end position="240"/>
    </location>
</feature>
<evidence type="ECO:0000313" key="3">
    <source>
        <dbReference type="Proteomes" id="UP001443914"/>
    </source>
</evidence>